<feature type="region of interest" description="Disordered" evidence="1">
    <location>
        <begin position="62"/>
        <end position="125"/>
    </location>
</feature>
<accession>A0ABN7SYD8</accession>
<proteinExistence type="predicted"/>
<dbReference type="EMBL" id="OU015567">
    <property type="protein sequence ID" value="CAG5110472.1"/>
    <property type="molecule type" value="Genomic_DNA"/>
</dbReference>
<organism evidence="2 3">
    <name type="scientific">Oikopleura dioica</name>
    <name type="common">Tunicate</name>
    <dbReference type="NCBI Taxonomy" id="34765"/>
    <lineage>
        <taxon>Eukaryota</taxon>
        <taxon>Metazoa</taxon>
        <taxon>Chordata</taxon>
        <taxon>Tunicata</taxon>
        <taxon>Appendicularia</taxon>
        <taxon>Copelata</taxon>
        <taxon>Oikopleuridae</taxon>
        <taxon>Oikopleura</taxon>
    </lineage>
</organism>
<feature type="compositionally biased region" description="Basic and acidic residues" evidence="1">
    <location>
        <begin position="76"/>
        <end position="125"/>
    </location>
</feature>
<keyword evidence="3" id="KW-1185">Reference proteome</keyword>
<protein>
    <submittedName>
        <fullName evidence="2">Oidioi.mRNA.OKI2018_I69.chr2.g4871.t1.cds</fullName>
    </submittedName>
</protein>
<evidence type="ECO:0000256" key="1">
    <source>
        <dbReference type="SAM" id="MobiDB-lite"/>
    </source>
</evidence>
<evidence type="ECO:0000313" key="3">
    <source>
        <dbReference type="Proteomes" id="UP001158576"/>
    </source>
</evidence>
<dbReference type="Proteomes" id="UP001158576">
    <property type="component" value="Chromosome 2"/>
</dbReference>
<gene>
    <name evidence="2" type="ORF">OKIOD_LOCUS13636</name>
</gene>
<reference evidence="2 3" key="1">
    <citation type="submission" date="2021-04" db="EMBL/GenBank/DDBJ databases">
        <authorList>
            <person name="Bliznina A."/>
        </authorList>
    </citation>
    <scope>NUCLEOTIDE SEQUENCE [LARGE SCALE GENOMIC DNA]</scope>
</reference>
<sequence length="125" mass="15015">MEHSENQEIDYAIARKAIFEEFKDPLVIAEHFPRQISAKKALKKQQKRKLAIEEEERRFYEYDSDSDMSTCEPEEYNERIKKEELKDEDVTNDIKTEAQLDKEMKEEPKDIDLEKDIKTEPPFEE</sequence>
<evidence type="ECO:0000313" key="2">
    <source>
        <dbReference type="EMBL" id="CAG5110472.1"/>
    </source>
</evidence>
<name>A0ABN7SYD8_OIKDI</name>